<name>A0A7S3PLJ7_9STRA</name>
<reference evidence="4" key="1">
    <citation type="submission" date="2021-01" db="EMBL/GenBank/DDBJ databases">
        <authorList>
            <person name="Corre E."/>
            <person name="Pelletier E."/>
            <person name="Niang G."/>
            <person name="Scheremetjew M."/>
            <person name="Finn R."/>
            <person name="Kale V."/>
            <person name="Holt S."/>
            <person name="Cochrane G."/>
            <person name="Meng A."/>
            <person name="Brown T."/>
            <person name="Cohen L."/>
        </authorList>
    </citation>
    <scope>NUCLEOTIDE SEQUENCE</scope>
    <source>
        <strain evidence="4">GSBS06</strain>
    </source>
</reference>
<dbReference type="GO" id="GO:0005524">
    <property type="term" value="F:ATP binding"/>
    <property type="evidence" value="ECO:0007669"/>
    <property type="project" value="UniProtKB-UniRule"/>
</dbReference>
<sequence>MVKNMGNTESERPADEAKDCASGADAYAQAAQVEVGLKDSTADAPPADTDAPPADAPTATSTEYFSCYNSERKFFAKVEEITVGGVKCRTFNDEHFARIRAHFGIPNDFAQSKDHFDFSNMIAAGGKGGDPMARTKDKKYFIKEVNRDDHNTLLEIAKGLSEHFIEKTKSSIIVPIFAHFTRTDKKSKKTFFAMTNCLADPGPYSKIYDLKGCADDKLLTENGKRVNVVHKRIWKLNLWCGCGGEDRTNYLRGKLEALHEPDLKLTKTQKDLLINAIKNDCNFMKKYGLMDYSLLVAVINHADGKDINAQTLTEVGAGTALVAPDGNGKQRITIVGIIDFLQQWGLGKQVAKGIKVLERNKATIPPPRYADRFMQHFERIILVVDGDDDLEKQILARTKTKLPHRCYPFLRR</sequence>
<evidence type="ECO:0000313" key="4">
    <source>
        <dbReference type="EMBL" id="CAE0443323.1"/>
    </source>
</evidence>
<dbReference type="PROSITE" id="PS51455">
    <property type="entry name" value="PIPK"/>
    <property type="match status" value="1"/>
</dbReference>
<feature type="region of interest" description="Disordered" evidence="2">
    <location>
        <begin position="1"/>
        <end position="59"/>
    </location>
</feature>
<dbReference type="GO" id="GO:0016308">
    <property type="term" value="F:1-phosphatidylinositol-4-phosphate 5-kinase activity"/>
    <property type="evidence" value="ECO:0007669"/>
    <property type="project" value="TreeGrafter"/>
</dbReference>
<dbReference type="Gene3D" id="3.30.800.10">
    <property type="entry name" value="Phosphatidylinositol Phosphate Kinase II Beta"/>
    <property type="match status" value="1"/>
</dbReference>
<keyword evidence="1" id="KW-0067">ATP-binding</keyword>
<evidence type="ECO:0000259" key="3">
    <source>
        <dbReference type="PROSITE" id="PS51455"/>
    </source>
</evidence>
<feature type="compositionally biased region" description="Low complexity" evidence="2">
    <location>
        <begin position="42"/>
        <end position="59"/>
    </location>
</feature>
<dbReference type="AlphaFoldDB" id="A0A7S3PLJ7"/>
<dbReference type="Gene3D" id="3.30.810.10">
    <property type="entry name" value="2-Layer Sandwich"/>
    <property type="match status" value="1"/>
</dbReference>
<keyword evidence="1" id="KW-0418">Kinase</keyword>
<keyword evidence="1" id="KW-0547">Nucleotide-binding</keyword>
<dbReference type="PANTHER" id="PTHR23086:SF8">
    <property type="entry name" value="PHOSPHATIDYLINOSITOL 5-PHOSPHATE 4-KINASE, ISOFORM A"/>
    <property type="match status" value="1"/>
</dbReference>
<proteinExistence type="predicted"/>
<dbReference type="PANTHER" id="PTHR23086">
    <property type="entry name" value="PHOSPHATIDYLINOSITOL-4-PHOSPHATE 5-KINASE"/>
    <property type="match status" value="1"/>
</dbReference>
<feature type="compositionally biased region" description="Basic and acidic residues" evidence="2">
    <location>
        <begin position="9"/>
        <end position="19"/>
    </location>
</feature>
<dbReference type="GO" id="GO:0005886">
    <property type="term" value="C:plasma membrane"/>
    <property type="evidence" value="ECO:0007669"/>
    <property type="project" value="TreeGrafter"/>
</dbReference>
<dbReference type="Pfam" id="PF01504">
    <property type="entry name" value="PIP5K"/>
    <property type="match status" value="2"/>
</dbReference>
<feature type="compositionally biased region" description="Low complexity" evidence="2">
    <location>
        <begin position="21"/>
        <end position="31"/>
    </location>
</feature>
<dbReference type="CDD" id="cd00139">
    <property type="entry name" value="PIPKc"/>
    <property type="match status" value="1"/>
</dbReference>
<evidence type="ECO:0000256" key="2">
    <source>
        <dbReference type="SAM" id="MobiDB-lite"/>
    </source>
</evidence>
<dbReference type="InterPro" id="IPR027483">
    <property type="entry name" value="PInositol-4-P-4/5-kinase_C_sf"/>
</dbReference>
<dbReference type="SMART" id="SM00330">
    <property type="entry name" value="PIPKc"/>
    <property type="match status" value="1"/>
</dbReference>
<dbReference type="SUPFAM" id="SSF56104">
    <property type="entry name" value="SAICAR synthase-like"/>
    <property type="match status" value="1"/>
</dbReference>
<dbReference type="EMBL" id="HBIN01017583">
    <property type="protein sequence ID" value="CAE0443323.1"/>
    <property type="molecule type" value="Transcribed_RNA"/>
</dbReference>
<dbReference type="InterPro" id="IPR027484">
    <property type="entry name" value="PInositol-4-P-5-kinase_N"/>
</dbReference>
<evidence type="ECO:0000256" key="1">
    <source>
        <dbReference type="PROSITE-ProRule" id="PRU00781"/>
    </source>
</evidence>
<feature type="domain" description="PIPK" evidence="3">
    <location>
        <begin position="25"/>
        <end position="381"/>
    </location>
</feature>
<gene>
    <name evidence="4" type="ORF">ASTO00021_LOCUS13416</name>
</gene>
<dbReference type="InterPro" id="IPR023610">
    <property type="entry name" value="PInositol-4/5-P-5/4-kinase"/>
</dbReference>
<organism evidence="4">
    <name type="scientific">Aplanochytrium stocchinoi</name>
    <dbReference type="NCBI Taxonomy" id="215587"/>
    <lineage>
        <taxon>Eukaryota</taxon>
        <taxon>Sar</taxon>
        <taxon>Stramenopiles</taxon>
        <taxon>Bigyra</taxon>
        <taxon>Labyrinthulomycetes</taxon>
        <taxon>Thraustochytrida</taxon>
        <taxon>Thraustochytriidae</taxon>
        <taxon>Aplanochytrium</taxon>
    </lineage>
</organism>
<dbReference type="InterPro" id="IPR002498">
    <property type="entry name" value="PInositol-4-P-4/5-kinase_core"/>
</dbReference>
<keyword evidence="1" id="KW-0808">Transferase</keyword>
<protein>
    <recommendedName>
        <fullName evidence="3">PIPK domain-containing protein</fullName>
    </recommendedName>
</protein>
<dbReference type="GO" id="GO:0046854">
    <property type="term" value="P:phosphatidylinositol phosphate biosynthetic process"/>
    <property type="evidence" value="ECO:0007669"/>
    <property type="project" value="TreeGrafter"/>
</dbReference>
<accession>A0A7S3PLJ7</accession>